<feature type="signal peptide" evidence="1">
    <location>
        <begin position="1"/>
        <end position="16"/>
    </location>
</feature>
<feature type="chain" id="PRO_5018031874" description="Ecp2 effector protein domain-containing protein" evidence="1">
    <location>
        <begin position="17"/>
        <end position="144"/>
    </location>
</feature>
<protein>
    <recommendedName>
        <fullName evidence="3">Ecp2 effector protein domain-containing protein</fullName>
    </recommendedName>
</protein>
<proteinExistence type="predicted"/>
<evidence type="ECO:0000256" key="1">
    <source>
        <dbReference type="SAM" id="SignalP"/>
    </source>
</evidence>
<comment type="caution">
    <text evidence="2">The sequence shown here is derived from an EMBL/GenBank/DDBJ whole genome shotgun (WGS) entry which is preliminary data.</text>
</comment>
<accession>A0A3L6P224</accession>
<evidence type="ECO:0000313" key="2">
    <source>
        <dbReference type="EMBL" id="RKK26229.1"/>
    </source>
</evidence>
<sequence length="144" mass="16553">MRFLLPLMSVLSLAGANFLRHNMPGWSPSYNSSTYYWGCGTNTTAARSDCEHALNIAIHSPRLVKIQKNQSMWSWFRSCKVTVATQENFDPVSGPIQTDEFRDIANWGFGSLCDLGMQRTYFTPQNHTWYAYVTEMAWKYGDNF</sequence>
<reference evidence="2" key="1">
    <citation type="journal article" date="2018" name="Sci. Rep.">
        <title>Characterisation of pathogen-specific regions and novel effector candidates in Fusarium oxysporum f. sp. cepae.</title>
        <authorList>
            <person name="Armitage A.D."/>
            <person name="Taylor A."/>
            <person name="Sobczyk M.K."/>
            <person name="Baxter L."/>
            <person name="Greenfield B.P."/>
            <person name="Bates H.J."/>
            <person name="Wilson F."/>
            <person name="Jackson A.C."/>
            <person name="Ott S."/>
            <person name="Harrison R.J."/>
            <person name="Clarkson J.P."/>
        </authorList>
    </citation>
    <scope>NUCLEOTIDE SEQUENCE [LARGE SCALE GENOMIC DNA]</scope>
    <source>
        <strain evidence="2">FoC_Fus2</strain>
    </source>
</reference>
<organism evidence="2">
    <name type="scientific">Fusarium oxysporum f. sp. cepae</name>
    <dbReference type="NCBI Taxonomy" id="396571"/>
    <lineage>
        <taxon>Eukaryota</taxon>
        <taxon>Fungi</taxon>
        <taxon>Dikarya</taxon>
        <taxon>Ascomycota</taxon>
        <taxon>Pezizomycotina</taxon>
        <taxon>Sordariomycetes</taxon>
        <taxon>Hypocreomycetidae</taxon>
        <taxon>Hypocreales</taxon>
        <taxon>Nectriaceae</taxon>
        <taxon>Fusarium</taxon>
        <taxon>Fusarium oxysporum species complex</taxon>
    </lineage>
</organism>
<name>A0A3L6P224_FUSOX</name>
<dbReference type="Proteomes" id="UP000270866">
    <property type="component" value="Chromosome 4"/>
</dbReference>
<gene>
    <name evidence="2" type="ORF">BFJ65_g4124</name>
</gene>
<keyword evidence="1" id="KW-0732">Signal</keyword>
<dbReference type="EMBL" id="MRCU01000002">
    <property type="protein sequence ID" value="RKK26229.1"/>
    <property type="molecule type" value="Genomic_DNA"/>
</dbReference>
<evidence type="ECO:0008006" key="3">
    <source>
        <dbReference type="Google" id="ProtNLM"/>
    </source>
</evidence>
<dbReference type="AlphaFoldDB" id="A0A3L6P224"/>